<dbReference type="InterPro" id="IPR051604">
    <property type="entry name" value="Ergot_Alk_Oxidoreductase"/>
</dbReference>
<sequence length="203" mass="21091">MAAPHSATAPILVIGATGRHGGTGATVVDRLMRAGRTVRALVRAEDDRAESLRRRGAATVVADLHDRASLVPAVEGVGAVYFTYPIAAGIISAAANLASTLAEHAPTAHLVVMSMVVSSPDSPSRLGQAQSVAEEVFVWAGLNPTVLRFAALFHENVLLLHENTIRGAGLITNSFGDAPAPWINGDDAAKIAATHLLEPRPTS</sequence>
<organism evidence="2 3">
    <name type="scientific">Mycobacterium bourgelatii</name>
    <dbReference type="NCBI Taxonomy" id="1273442"/>
    <lineage>
        <taxon>Bacteria</taxon>
        <taxon>Bacillati</taxon>
        <taxon>Actinomycetota</taxon>
        <taxon>Actinomycetes</taxon>
        <taxon>Mycobacteriales</taxon>
        <taxon>Mycobacteriaceae</taxon>
        <taxon>Mycobacterium</taxon>
    </lineage>
</organism>
<evidence type="ECO:0000313" key="2">
    <source>
        <dbReference type="EMBL" id="GFG93393.1"/>
    </source>
</evidence>
<dbReference type="RefSeq" id="WP_163719169.1">
    <property type="nucleotide sequence ID" value="NZ_BLKZ01000002.1"/>
</dbReference>
<dbReference type="PANTHER" id="PTHR43162">
    <property type="match status" value="1"/>
</dbReference>
<keyword evidence="3" id="KW-1185">Reference proteome</keyword>
<dbReference type="AlphaFoldDB" id="A0A7I9YXS2"/>
<evidence type="ECO:0000313" key="3">
    <source>
        <dbReference type="Proteomes" id="UP000465360"/>
    </source>
</evidence>
<dbReference type="PANTHER" id="PTHR43162:SF1">
    <property type="entry name" value="PRESTALK A DIFFERENTIATION PROTEIN A"/>
    <property type="match status" value="1"/>
</dbReference>
<dbReference type="InterPro" id="IPR008030">
    <property type="entry name" value="NmrA-like"/>
</dbReference>
<proteinExistence type="predicted"/>
<dbReference type="Gene3D" id="3.40.50.720">
    <property type="entry name" value="NAD(P)-binding Rossmann-like Domain"/>
    <property type="match status" value="1"/>
</dbReference>
<dbReference type="InterPro" id="IPR036291">
    <property type="entry name" value="NAD(P)-bd_dom_sf"/>
</dbReference>
<name>A0A7I9YXS2_MYCBU</name>
<gene>
    <name evidence="2" type="ORF">MBOU_54350</name>
</gene>
<feature type="domain" description="NmrA-like" evidence="1">
    <location>
        <begin position="10"/>
        <end position="118"/>
    </location>
</feature>
<dbReference type="Proteomes" id="UP000465360">
    <property type="component" value="Unassembled WGS sequence"/>
</dbReference>
<reference evidence="2 3" key="1">
    <citation type="journal article" date="2019" name="Emerg. Microbes Infect.">
        <title>Comprehensive subspecies identification of 175 nontuberculous mycobacteria species based on 7547 genomic profiles.</title>
        <authorList>
            <person name="Matsumoto Y."/>
            <person name="Kinjo T."/>
            <person name="Motooka D."/>
            <person name="Nabeya D."/>
            <person name="Jung N."/>
            <person name="Uechi K."/>
            <person name="Horii T."/>
            <person name="Iida T."/>
            <person name="Fujita J."/>
            <person name="Nakamura S."/>
        </authorList>
    </citation>
    <scope>NUCLEOTIDE SEQUENCE [LARGE SCALE GENOMIC DNA]</scope>
    <source>
        <strain evidence="2 3">JCM 30725</strain>
    </source>
</reference>
<protein>
    <recommendedName>
        <fullName evidence="1">NmrA-like domain-containing protein</fullName>
    </recommendedName>
</protein>
<dbReference type="EMBL" id="BLKZ01000002">
    <property type="protein sequence ID" value="GFG93393.1"/>
    <property type="molecule type" value="Genomic_DNA"/>
</dbReference>
<dbReference type="Gene3D" id="3.90.25.10">
    <property type="entry name" value="UDP-galactose 4-epimerase, domain 1"/>
    <property type="match status" value="1"/>
</dbReference>
<dbReference type="Pfam" id="PF05368">
    <property type="entry name" value="NmrA"/>
    <property type="match status" value="1"/>
</dbReference>
<comment type="caution">
    <text evidence="2">The sequence shown here is derived from an EMBL/GenBank/DDBJ whole genome shotgun (WGS) entry which is preliminary data.</text>
</comment>
<accession>A0A7I9YXS2</accession>
<evidence type="ECO:0000259" key="1">
    <source>
        <dbReference type="Pfam" id="PF05368"/>
    </source>
</evidence>
<dbReference type="SUPFAM" id="SSF51735">
    <property type="entry name" value="NAD(P)-binding Rossmann-fold domains"/>
    <property type="match status" value="1"/>
</dbReference>